<reference evidence="2" key="1">
    <citation type="submission" date="2021-08" db="EMBL/GenBank/DDBJ databases">
        <authorList>
            <person name="Zhang H."/>
            <person name="Xu M."/>
            <person name="Yu Z."/>
            <person name="Yang L."/>
            <person name="Cai Y."/>
        </authorList>
    </citation>
    <scope>NUCLEOTIDE SEQUENCE</scope>
    <source>
        <strain evidence="2">CHL1</strain>
    </source>
</reference>
<name>A0A9E6R772_9HYPH</name>
<feature type="compositionally biased region" description="Low complexity" evidence="1">
    <location>
        <begin position="176"/>
        <end position="187"/>
    </location>
</feature>
<feature type="region of interest" description="Disordered" evidence="1">
    <location>
        <begin position="47"/>
        <end position="101"/>
    </location>
</feature>
<dbReference type="Proteomes" id="UP000825701">
    <property type="component" value="Chromosome"/>
</dbReference>
<evidence type="ECO:0000313" key="2">
    <source>
        <dbReference type="EMBL" id="QZN99248.1"/>
    </source>
</evidence>
<feature type="region of interest" description="Disordered" evidence="1">
    <location>
        <begin position="129"/>
        <end position="215"/>
    </location>
</feature>
<keyword evidence="3" id="KW-1185">Reference proteome</keyword>
<organism evidence="2 3">
    <name type="scientific">Chenggangzhangella methanolivorans</name>
    <dbReference type="NCBI Taxonomy" id="1437009"/>
    <lineage>
        <taxon>Bacteria</taxon>
        <taxon>Pseudomonadati</taxon>
        <taxon>Pseudomonadota</taxon>
        <taxon>Alphaproteobacteria</taxon>
        <taxon>Hyphomicrobiales</taxon>
        <taxon>Methylopilaceae</taxon>
        <taxon>Chenggangzhangella</taxon>
    </lineage>
</organism>
<evidence type="ECO:0000256" key="1">
    <source>
        <dbReference type="SAM" id="MobiDB-lite"/>
    </source>
</evidence>
<sequence length="215" mass="22826">MTMRETERKAERATAEATRDRVESARARATELGHLADISELRSQVAALESEGAKARDERDRQGADAASAHSALEEARAAALQAAKDLQAARQDASASRAATEQARIEAAEREAEIAALRAKLVMLGADRRAPSASASPRMPHVDQTLESAETADRPDAEALAALRRRLDEVADQIAAATKAPAEPAPQSEPTVPPTKPEQRRFVPQLAAGQTVGG</sequence>
<dbReference type="EMBL" id="CP081869">
    <property type="protein sequence ID" value="QZN99248.1"/>
    <property type="molecule type" value="Genomic_DNA"/>
</dbReference>
<dbReference type="AlphaFoldDB" id="A0A9E6R772"/>
<accession>A0A9E6R772</accession>
<proteinExistence type="predicted"/>
<dbReference type="RefSeq" id="WP_261402295.1">
    <property type="nucleotide sequence ID" value="NZ_CP081869.1"/>
</dbReference>
<evidence type="ECO:0000313" key="3">
    <source>
        <dbReference type="Proteomes" id="UP000825701"/>
    </source>
</evidence>
<feature type="compositionally biased region" description="Basic and acidic residues" evidence="1">
    <location>
        <begin position="51"/>
        <end position="63"/>
    </location>
</feature>
<gene>
    <name evidence="2" type="ORF">K6K41_20970</name>
</gene>
<protein>
    <submittedName>
        <fullName evidence="2">Uncharacterized protein</fullName>
    </submittedName>
</protein>
<dbReference type="KEGG" id="cmet:K6K41_20970"/>
<feature type="compositionally biased region" description="Low complexity" evidence="1">
    <location>
        <begin position="78"/>
        <end position="101"/>
    </location>
</feature>
<feature type="region of interest" description="Disordered" evidence="1">
    <location>
        <begin position="1"/>
        <end position="23"/>
    </location>
</feature>